<feature type="transmembrane region" description="Helical" evidence="8">
    <location>
        <begin position="256"/>
        <end position="274"/>
    </location>
</feature>
<feature type="transmembrane region" description="Helical" evidence="8">
    <location>
        <begin position="385"/>
        <end position="405"/>
    </location>
</feature>
<keyword evidence="4 8" id="KW-0812">Transmembrane</keyword>
<dbReference type="Gene3D" id="1.20.1250.20">
    <property type="entry name" value="MFS general substrate transporter like domains"/>
    <property type="match status" value="1"/>
</dbReference>
<evidence type="ECO:0000256" key="7">
    <source>
        <dbReference type="SAM" id="MobiDB-lite"/>
    </source>
</evidence>
<evidence type="ECO:0000256" key="4">
    <source>
        <dbReference type="ARBA" id="ARBA00022692"/>
    </source>
</evidence>
<feature type="transmembrane region" description="Helical" evidence="8">
    <location>
        <begin position="106"/>
        <end position="128"/>
    </location>
</feature>
<comment type="caution">
    <text evidence="10">The sequence shown here is derived from an EMBL/GenBank/DDBJ whole genome shotgun (WGS) entry which is preliminary data.</text>
</comment>
<evidence type="ECO:0000313" key="10">
    <source>
        <dbReference type="EMBL" id="RFA24897.1"/>
    </source>
</evidence>
<feature type="transmembrane region" description="Helical" evidence="8">
    <location>
        <begin position="324"/>
        <end position="342"/>
    </location>
</feature>
<comment type="subcellular location">
    <subcellularLocation>
        <location evidence="1">Cell membrane</location>
        <topology evidence="1">Multi-pass membrane protein</topology>
    </subcellularLocation>
</comment>
<dbReference type="PANTHER" id="PTHR23517:SF3">
    <property type="entry name" value="INTEGRAL MEMBRANE TRANSPORT PROTEIN"/>
    <property type="match status" value="1"/>
</dbReference>
<keyword evidence="5 8" id="KW-1133">Transmembrane helix</keyword>
<keyword evidence="6 8" id="KW-0472">Membrane</keyword>
<feature type="transmembrane region" description="Helical" evidence="8">
    <location>
        <begin position="196"/>
        <end position="216"/>
    </location>
</feature>
<dbReference type="GO" id="GO:0005886">
    <property type="term" value="C:plasma membrane"/>
    <property type="evidence" value="ECO:0007669"/>
    <property type="project" value="UniProtKB-SubCell"/>
</dbReference>
<feature type="transmembrane region" description="Helical" evidence="8">
    <location>
        <begin position="45"/>
        <end position="67"/>
    </location>
</feature>
<dbReference type="Pfam" id="PF07690">
    <property type="entry name" value="MFS_1"/>
    <property type="match status" value="1"/>
</dbReference>
<name>A0A3E0W9G2_9MICO</name>
<feature type="region of interest" description="Disordered" evidence="7">
    <location>
        <begin position="1"/>
        <end position="27"/>
    </location>
</feature>
<evidence type="ECO:0000256" key="1">
    <source>
        <dbReference type="ARBA" id="ARBA00004651"/>
    </source>
</evidence>
<dbReference type="InterPro" id="IPR050171">
    <property type="entry name" value="MFS_Transporters"/>
</dbReference>
<feature type="transmembrane region" description="Helical" evidence="8">
    <location>
        <begin position="294"/>
        <end position="312"/>
    </location>
</feature>
<evidence type="ECO:0000256" key="2">
    <source>
        <dbReference type="ARBA" id="ARBA00022448"/>
    </source>
</evidence>
<dbReference type="GO" id="GO:0022857">
    <property type="term" value="F:transmembrane transporter activity"/>
    <property type="evidence" value="ECO:0007669"/>
    <property type="project" value="InterPro"/>
</dbReference>
<evidence type="ECO:0000259" key="9">
    <source>
        <dbReference type="PROSITE" id="PS50850"/>
    </source>
</evidence>
<feature type="transmembrane region" description="Helical" evidence="8">
    <location>
        <begin position="348"/>
        <end position="373"/>
    </location>
</feature>
<gene>
    <name evidence="10" type="ORF">B7R25_15140</name>
</gene>
<proteinExistence type="predicted"/>
<dbReference type="PANTHER" id="PTHR23517">
    <property type="entry name" value="RESISTANCE PROTEIN MDTM, PUTATIVE-RELATED-RELATED"/>
    <property type="match status" value="1"/>
</dbReference>
<dbReference type="AlphaFoldDB" id="A0A3E0W9G2"/>
<organism evidence="10 11">
    <name type="scientific">Subtercola boreus</name>
    <dbReference type="NCBI Taxonomy" id="120213"/>
    <lineage>
        <taxon>Bacteria</taxon>
        <taxon>Bacillati</taxon>
        <taxon>Actinomycetota</taxon>
        <taxon>Actinomycetes</taxon>
        <taxon>Micrococcales</taxon>
        <taxon>Microbacteriaceae</taxon>
        <taxon>Subtercola</taxon>
    </lineage>
</organism>
<dbReference type="InterPro" id="IPR011701">
    <property type="entry name" value="MFS"/>
</dbReference>
<protein>
    <recommendedName>
        <fullName evidence="9">Major facilitator superfamily (MFS) profile domain-containing protein</fullName>
    </recommendedName>
</protein>
<dbReference type="RefSeq" id="WP_147304064.1">
    <property type="nucleotide sequence ID" value="NZ_NBXC01000030.1"/>
</dbReference>
<evidence type="ECO:0000256" key="8">
    <source>
        <dbReference type="SAM" id="Phobius"/>
    </source>
</evidence>
<keyword evidence="2" id="KW-0813">Transport</keyword>
<dbReference type="SUPFAM" id="SSF103473">
    <property type="entry name" value="MFS general substrate transporter"/>
    <property type="match status" value="1"/>
</dbReference>
<reference evidence="10 11" key="1">
    <citation type="submission" date="2017-04" db="EMBL/GenBank/DDBJ databases">
        <title>Comparative genome analysis of Subtercola boreus.</title>
        <authorList>
            <person name="Cho Y.-J."/>
            <person name="Cho A."/>
            <person name="Kim O.-S."/>
            <person name="Lee J.-I."/>
        </authorList>
    </citation>
    <scope>NUCLEOTIDE SEQUENCE [LARGE SCALE GENOMIC DNA]</scope>
    <source>
        <strain evidence="10 11">P28004</strain>
    </source>
</reference>
<dbReference type="InterPro" id="IPR036259">
    <property type="entry name" value="MFS_trans_sf"/>
</dbReference>
<feature type="transmembrane region" description="Helical" evidence="8">
    <location>
        <begin position="411"/>
        <end position="431"/>
    </location>
</feature>
<sequence>MSGAPVGASDESTRKRPSSADSGADVRNRVDSAGLATPRVPWEQVILVCALVGTSQMTWGALVPALPQYAQQFGASAVILGLLVSSFGLGRLLVNVPAGLLLRRVPARALLLTVTGALALLTLVTGFIDTVELLVAARFVAGLLGGSAVTVGLAVLTQRTSPSNRGSILSAVQAVQLAGAAVGPVLGGVVLTVSTLPFVFVVAAIPLILVIVWELLRPSPAFWSSEFVHDAEPTDETEMSGPTGSPASDARARRRALIGVCVLGFGIFFVRFGGDQSLIPLVAYDRGGLTPLTLGLAYGLTTVVSLAILPWVGRRLNAGHRRGLLIVPTLLAAAAICLYPLATSPWFFGGLIVATGVLSGIGSLVPGVILADVTPRSRVGSAVGLFRTVGDAGAVVGPLALGAVFDALGVTWAVAFLAAVSVVTLAIYLALARGTRGAS</sequence>
<dbReference type="CDD" id="cd17325">
    <property type="entry name" value="MFS_MdtG_SLC18_like"/>
    <property type="match status" value="1"/>
</dbReference>
<evidence type="ECO:0000256" key="5">
    <source>
        <dbReference type="ARBA" id="ARBA00022989"/>
    </source>
</evidence>
<dbReference type="Proteomes" id="UP000257080">
    <property type="component" value="Unassembled WGS sequence"/>
</dbReference>
<evidence type="ECO:0000313" key="11">
    <source>
        <dbReference type="Proteomes" id="UP000257080"/>
    </source>
</evidence>
<feature type="transmembrane region" description="Helical" evidence="8">
    <location>
        <begin position="134"/>
        <end position="156"/>
    </location>
</feature>
<accession>A0A3E0W9G2</accession>
<keyword evidence="3" id="KW-1003">Cell membrane</keyword>
<dbReference type="InterPro" id="IPR020846">
    <property type="entry name" value="MFS_dom"/>
</dbReference>
<dbReference type="PROSITE" id="PS50850">
    <property type="entry name" value="MFS"/>
    <property type="match status" value="1"/>
</dbReference>
<dbReference type="OrthoDB" id="9793283at2"/>
<feature type="domain" description="Major facilitator superfamily (MFS) profile" evidence="9">
    <location>
        <begin position="44"/>
        <end position="436"/>
    </location>
</feature>
<dbReference type="EMBL" id="NBXE01000035">
    <property type="protein sequence ID" value="RFA24897.1"/>
    <property type="molecule type" value="Genomic_DNA"/>
</dbReference>
<feature type="transmembrane region" description="Helical" evidence="8">
    <location>
        <begin position="73"/>
        <end position="94"/>
    </location>
</feature>
<evidence type="ECO:0000256" key="6">
    <source>
        <dbReference type="ARBA" id="ARBA00023136"/>
    </source>
</evidence>
<evidence type="ECO:0000256" key="3">
    <source>
        <dbReference type="ARBA" id="ARBA00022475"/>
    </source>
</evidence>